<evidence type="ECO:0008006" key="8">
    <source>
        <dbReference type="Google" id="ProtNLM"/>
    </source>
</evidence>
<dbReference type="SUPFAM" id="SSF48179">
    <property type="entry name" value="6-phosphogluconate dehydrogenase C-terminal domain-like"/>
    <property type="match status" value="1"/>
</dbReference>
<protein>
    <recommendedName>
        <fullName evidence="8">2-dehydropantoate 2-reductase</fullName>
    </recommendedName>
</protein>
<feature type="domain" description="Ketopantoate reductase N-terminal" evidence="4">
    <location>
        <begin position="7"/>
        <end position="202"/>
    </location>
</feature>
<evidence type="ECO:0000259" key="5">
    <source>
        <dbReference type="Pfam" id="PF08546"/>
    </source>
</evidence>
<sequence>MASSQVWHVLGGGSLGLLCAFHLRTVGFAVNLILRSSSAVTAFKQSGSCVGLLESWRKDSVPSWRRSPPLQATSIPCIVNTASDNNSHVFCGEFLSKGLGATRINRLIVATKAQDTVLALRNLLPYMDPGCRCILLQNGVLAVAEELQQTLGEQLGWTTRSPDLHPQGRAAMYADVAGIKDVAAGKMRLYVASVTHGCYREAPPQQDIQRLPSDSLAFGLVHAGLGSITVGVLGPFLASTSAPLLTGKPSITPEHSPPQRFDTVHGDDMAFLQDLAADLPDLNIHPEADSSVLLHGLLAKLAANCAINPLTVLLGCCNGTVTELPQTRGIILDICRELIAIFGPTPFAPPGLKSGDRELAPLDCTKEESEKALYDWVLAVAAATANNRSSMLQDIAAGRATEVDYLNGWVLRAAAARGLQAPVNATLHALVKAREKLVAV</sequence>
<comment type="caution">
    <text evidence="6">The sequence shown here is derived from an EMBL/GenBank/DDBJ whole genome shotgun (WGS) entry which is preliminary data.</text>
</comment>
<dbReference type="Gene3D" id="1.10.1040.10">
    <property type="entry name" value="N-(1-d-carboxylethyl)-l-norvaline Dehydrogenase, domain 2"/>
    <property type="match status" value="1"/>
</dbReference>
<organism evidence="6 7">
    <name type="scientific">Volvox africanus</name>
    <dbReference type="NCBI Taxonomy" id="51714"/>
    <lineage>
        <taxon>Eukaryota</taxon>
        <taxon>Viridiplantae</taxon>
        <taxon>Chlorophyta</taxon>
        <taxon>core chlorophytes</taxon>
        <taxon>Chlorophyceae</taxon>
        <taxon>CS clade</taxon>
        <taxon>Chlamydomonadales</taxon>
        <taxon>Volvocaceae</taxon>
        <taxon>Volvox</taxon>
    </lineage>
</organism>
<dbReference type="Proteomes" id="UP001165090">
    <property type="component" value="Unassembled WGS sequence"/>
</dbReference>
<dbReference type="InterPro" id="IPR050838">
    <property type="entry name" value="Ketopantoate_reductase"/>
</dbReference>
<dbReference type="InterPro" id="IPR013752">
    <property type="entry name" value="KPA_reductase"/>
</dbReference>
<accession>A0ABQ5SGR8</accession>
<comment type="similarity">
    <text evidence="1">Belongs to the ketopantoate reductase family.</text>
</comment>
<dbReference type="SUPFAM" id="SSF51735">
    <property type="entry name" value="NAD(P)-binding Rossmann-fold domains"/>
    <property type="match status" value="1"/>
</dbReference>
<evidence type="ECO:0000313" key="6">
    <source>
        <dbReference type="EMBL" id="GLI68801.1"/>
    </source>
</evidence>
<dbReference type="PANTHER" id="PTHR43765">
    <property type="entry name" value="2-DEHYDROPANTOATE 2-REDUCTASE-RELATED"/>
    <property type="match status" value="1"/>
</dbReference>
<dbReference type="Pfam" id="PF02558">
    <property type="entry name" value="ApbA"/>
    <property type="match status" value="1"/>
</dbReference>
<feature type="domain" description="Ketopantoate reductase C-terminal" evidence="5">
    <location>
        <begin position="297"/>
        <end position="435"/>
    </location>
</feature>
<dbReference type="InterPro" id="IPR008927">
    <property type="entry name" value="6-PGluconate_DH-like_C_sf"/>
</dbReference>
<evidence type="ECO:0000313" key="7">
    <source>
        <dbReference type="Proteomes" id="UP001165090"/>
    </source>
</evidence>
<dbReference type="InterPro" id="IPR013328">
    <property type="entry name" value="6PGD_dom2"/>
</dbReference>
<gene>
    <name evidence="6" type="ORF">VaNZ11_013300</name>
</gene>
<dbReference type="EMBL" id="BSDZ01000080">
    <property type="protein sequence ID" value="GLI68801.1"/>
    <property type="molecule type" value="Genomic_DNA"/>
</dbReference>
<dbReference type="Gene3D" id="3.40.50.720">
    <property type="entry name" value="NAD(P)-binding Rossmann-like Domain"/>
    <property type="match status" value="1"/>
</dbReference>
<proteinExistence type="inferred from homology"/>
<reference evidence="6 7" key="1">
    <citation type="journal article" date="2023" name="IScience">
        <title>Expanded male sex-determining region conserved during the evolution of homothallism in the green alga Volvox.</title>
        <authorList>
            <person name="Yamamoto K."/>
            <person name="Matsuzaki R."/>
            <person name="Mahakham W."/>
            <person name="Heman W."/>
            <person name="Sekimoto H."/>
            <person name="Kawachi M."/>
            <person name="Minakuchi Y."/>
            <person name="Toyoda A."/>
            <person name="Nozaki H."/>
        </authorList>
    </citation>
    <scope>NUCLEOTIDE SEQUENCE [LARGE SCALE GENOMIC DNA]</scope>
    <source>
        <strain evidence="6 7">NIES-4468</strain>
    </source>
</reference>
<keyword evidence="7" id="KW-1185">Reference proteome</keyword>
<evidence type="ECO:0000256" key="2">
    <source>
        <dbReference type="ARBA" id="ARBA00022857"/>
    </source>
</evidence>
<keyword evidence="2" id="KW-0521">NADP</keyword>
<evidence type="ECO:0000256" key="3">
    <source>
        <dbReference type="ARBA" id="ARBA00023002"/>
    </source>
</evidence>
<dbReference type="Pfam" id="PF08546">
    <property type="entry name" value="ApbA_C"/>
    <property type="match status" value="1"/>
</dbReference>
<keyword evidence="3" id="KW-0560">Oxidoreductase</keyword>
<evidence type="ECO:0000259" key="4">
    <source>
        <dbReference type="Pfam" id="PF02558"/>
    </source>
</evidence>
<name>A0ABQ5SGR8_9CHLO</name>
<dbReference type="InterPro" id="IPR013332">
    <property type="entry name" value="KPR_N"/>
</dbReference>
<dbReference type="InterPro" id="IPR036291">
    <property type="entry name" value="NAD(P)-bd_dom_sf"/>
</dbReference>
<evidence type="ECO:0000256" key="1">
    <source>
        <dbReference type="ARBA" id="ARBA00007870"/>
    </source>
</evidence>
<dbReference type="PANTHER" id="PTHR43765:SF2">
    <property type="entry name" value="2-DEHYDROPANTOATE 2-REDUCTASE"/>
    <property type="match status" value="1"/>
</dbReference>